<keyword evidence="10 14" id="KW-0408">Iron</keyword>
<dbReference type="EMBL" id="CP046996">
    <property type="protein sequence ID" value="QGZ99361.1"/>
    <property type="molecule type" value="Genomic_DNA"/>
</dbReference>
<sequence>MKKLLTGNEAIARGAWEAGVVVCTAYPGTPSTEITENAAKYDEMYAEWSPNEKVALEVGLGAAIAGGRALVSMKHVGVNVAADPLFTLSYTGVNGGLVLVSADDPGMHSSQNEQDNRHFGRAAKIPVLEPANSQEAKVFTKLAFDISEMFDTPVMLRTTTRVAHSQSLVELADRKEKGIKEYQKNPSKYVMIPANARHRHVVVEDRLIKLKDYAESTDLNRVEWNDTKIGVITSGVTYQYVKEVLPEVSILKLGMTFPLPQKMIMDFANKVDQLYIVEELEPFIEEYVRSWGLDVHGKDTFPLIGELLPETIAAKIMQTLGDCSPRETTEPDQLQYEIPPRPPVLCPGCPHRGLFYVLNKLKVTVAGDIGCYTLGCLAPLKAIDTTICMGASIGTAMGMEKARGKDFARNLVAVIGDSTFIHSGITALVDVVYNKATTTTIILDNRITAMTGHQHNPTTGFTVKGEPTKEIDLVLLAKAVGVERVRAVDPFKLDELEKIIKEELAAEEPSVIITQRICALIDKSKNNPYRISTEACTGCLRCLKLGCPCIAKEGKEVRINLAQCVGCGLCATVCPSEAIKKEGGAND</sequence>
<keyword evidence="8 14" id="KW-0249">Electron transport</keyword>
<dbReference type="Pfam" id="PF00037">
    <property type="entry name" value="Fer4"/>
    <property type="match status" value="1"/>
</dbReference>
<dbReference type="EC" id="1.2.7.8" evidence="3 14"/>
<evidence type="ECO:0000256" key="8">
    <source>
        <dbReference type="ARBA" id="ARBA00022982"/>
    </source>
</evidence>
<name>A0A857DFS6_9FIRM</name>
<evidence type="ECO:0000256" key="5">
    <source>
        <dbReference type="ARBA" id="ARBA00022448"/>
    </source>
</evidence>
<evidence type="ECO:0000313" key="17">
    <source>
        <dbReference type="EMBL" id="QGZ99361.1"/>
    </source>
</evidence>
<keyword evidence="7 14" id="KW-0479">Metal-binding</keyword>
<evidence type="ECO:0000256" key="15">
    <source>
        <dbReference type="PIRSR" id="PIRSR006439-50"/>
    </source>
</evidence>
<keyword evidence="9 14" id="KW-0560">Oxidoreductase</keyword>
<evidence type="ECO:0000313" key="18">
    <source>
        <dbReference type="Proteomes" id="UP000430508"/>
    </source>
</evidence>
<dbReference type="PROSITE" id="PS51379">
    <property type="entry name" value="4FE4S_FER_2"/>
    <property type="match status" value="2"/>
</dbReference>
<protein>
    <recommendedName>
        <fullName evidence="4 14">Indolepyruvate oxidoreductase subunit IorA</fullName>
        <shortName evidence="14">IOR</shortName>
        <ecNumber evidence="3 14">1.2.7.8</ecNumber>
    </recommendedName>
    <alternativeName>
        <fullName evidence="12 14">Indolepyruvate ferredoxin oxidoreductase subunit alpha</fullName>
    </alternativeName>
</protein>
<evidence type="ECO:0000256" key="4">
    <source>
        <dbReference type="ARBA" id="ARBA00017710"/>
    </source>
</evidence>
<dbReference type="NCBIfam" id="TIGR03336">
    <property type="entry name" value="IOR_alpha"/>
    <property type="match status" value="1"/>
</dbReference>
<dbReference type="SUPFAM" id="SSF52922">
    <property type="entry name" value="TK C-terminal domain-like"/>
    <property type="match status" value="1"/>
</dbReference>
<dbReference type="PANTHER" id="PTHR43710">
    <property type="entry name" value="2-HYDROXYACYL-COA LYASE"/>
    <property type="match status" value="1"/>
</dbReference>
<feature type="binding site" evidence="15">
    <location>
        <position position="542"/>
    </location>
    <ligand>
        <name>[4Fe-4S] cluster</name>
        <dbReference type="ChEBI" id="CHEBI:49883"/>
        <label>1</label>
    </ligand>
</feature>
<comment type="cofactor">
    <cofactor evidence="14 15">
        <name>[4Fe-4S] cluster</name>
        <dbReference type="ChEBI" id="CHEBI:49883"/>
    </cofactor>
    <text evidence="14 15">Binds 2 [4Fe-4S] clusters. In this family the first cluster has a non-standard and varying [4Fe-4S] binding motif CX(2)CX(2)CX(4-5)CP.</text>
</comment>
<dbReference type="InterPro" id="IPR009014">
    <property type="entry name" value="Transketo_C/PFOR_II"/>
</dbReference>
<dbReference type="Gene3D" id="3.40.50.970">
    <property type="match status" value="2"/>
</dbReference>
<dbReference type="FunFam" id="3.40.50.970:FF:000039">
    <property type="entry name" value="Indolepyruvate oxidoreductase subunit IorA"/>
    <property type="match status" value="1"/>
</dbReference>
<dbReference type="PROSITE" id="PS00198">
    <property type="entry name" value="4FE4S_FER_1"/>
    <property type="match status" value="1"/>
</dbReference>
<evidence type="ECO:0000256" key="11">
    <source>
        <dbReference type="ARBA" id="ARBA00023014"/>
    </source>
</evidence>
<dbReference type="GO" id="GO:0043805">
    <property type="term" value="F:indolepyruvate ferredoxin oxidoreductase activity"/>
    <property type="evidence" value="ECO:0007669"/>
    <property type="project" value="UniProtKB-UniRule"/>
</dbReference>
<dbReference type="RefSeq" id="WP_025204957.1">
    <property type="nucleotide sequence ID" value="NZ_CP046996.1"/>
</dbReference>
<dbReference type="InterPro" id="IPR017896">
    <property type="entry name" value="4Fe4S_Fe-S-bd"/>
</dbReference>
<organism evidence="17 18">
    <name type="scientific">Dehalobacter restrictus</name>
    <dbReference type="NCBI Taxonomy" id="55583"/>
    <lineage>
        <taxon>Bacteria</taxon>
        <taxon>Bacillati</taxon>
        <taxon>Bacillota</taxon>
        <taxon>Clostridia</taxon>
        <taxon>Eubacteriales</taxon>
        <taxon>Desulfitobacteriaceae</taxon>
        <taxon>Dehalobacter</taxon>
    </lineage>
</organism>
<dbReference type="InterPro" id="IPR017721">
    <property type="entry name" value="IorA"/>
</dbReference>
<dbReference type="InterPro" id="IPR011766">
    <property type="entry name" value="TPP_enzyme_TPP-bd"/>
</dbReference>
<evidence type="ECO:0000256" key="9">
    <source>
        <dbReference type="ARBA" id="ARBA00023002"/>
    </source>
</evidence>
<dbReference type="GO" id="GO:0051539">
    <property type="term" value="F:4 iron, 4 sulfur cluster binding"/>
    <property type="evidence" value="ECO:0007669"/>
    <property type="project" value="UniProtKB-UniRule"/>
</dbReference>
<keyword evidence="17" id="KW-0670">Pyruvate</keyword>
<dbReference type="SUPFAM" id="SSF54862">
    <property type="entry name" value="4Fe-4S ferredoxins"/>
    <property type="match status" value="1"/>
</dbReference>
<evidence type="ECO:0000256" key="14">
    <source>
        <dbReference type="PIRNR" id="PIRNR006439"/>
    </source>
</evidence>
<feature type="binding site" evidence="15">
    <location>
        <position position="547"/>
    </location>
    <ligand>
        <name>[4Fe-4S] cluster</name>
        <dbReference type="ChEBI" id="CHEBI:49883"/>
        <label>2</label>
    </ligand>
</feature>
<keyword evidence="5 14" id="KW-0813">Transport</keyword>
<feature type="binding site" evidence="15">
    <location>
        <position position="539"/>
    </location>
    <ligand>
        <name>[4Fe-4S] cluster</name>
        <dbReference type="ChEBI" id="CHEBI:49883"/>
        <label>1</label>
    </ligand>
</feature>
<evidence type="ECO:0000256" key="13">
    <source>
        <dbReference type="ARBA" id="ARBA00048332"/>
    </source>
</evidence>
<evidence type="ECO:0000256" key="1">
    <source>
        <dbReference type="ARBA" id="ARBA00002995"/>
    </source>
</evidence>
<feature type="domain" description="4Fe-4S ferredoxin-type" evidence="16">
    <location>
        <begin position="527"/>
        <end position="548"/>
    </location>
</feature>
<reference evidence="17 18" key="1">
    <citation type="submission" date="2019-12" db="EMBL/GenBank/DDBJ databases">
        <title>Sequence classification of anaerobic respiratory reductive dehalogenases: First we see many, then we see few.</title>
        <authorList>
            <person name="Molenda O."/>
            <person name="Puentes Jacome L.A."/>
            <person name="Cao X."/>
            <person name="Nesbo C.L."/>
            <person name="Tang S."/>
            <person name="Morson N."/>
            <person name="Patron J."/>
            <person name="Lomheim L."/>
            <person name="Wishart D.S."/>
            <person name="Edwards E.A."/>
        </authorList>
    </citation>
    <scope>NUCLEOTIDE SEQUENCE [LARGE SCALE GENOMIC DNA]</scope>
    <source>
        <strain evidence="17 18">12DCA</strain>
    </source>
</reference>
<evidence type="ECO:0000256" key="10">
    <source>
        <dbReference type="ARBA" id="ARBA00023004"/>
    </source>
</evidence>
<comment type="catalytic activity">
    <reaction evidence="13 14">
        <text>indole-3-pyruvate + 2 oxidized [2Fe-2S]-[ferredoxin] + CoA = (indol-3-yl)acetyl-CoA + 2 reduced [2Fe-2S]-[ferredoxin] + CO2 + H(+)</text>
        <dbReference type="Rhea" id="RHEA:12645"/>
        <dbReference type="Rhea" id="RHEA-COMP:10000"/>
        <dbReference type="Rhea" id="RHEA-COMP:10001"/>
        <dbReference type="ChEBI" id="CHEBI:15378"/>
        <dbReference type="ChEBI" id="CHEBI:16526"/>
        <dbReference type="ChEBI" id="CHEBI:17640"/>
        <dbReference type="ChEBI" id="CHEBI:33737"/>
        <dbReference type="ChEBI" id="CHEBI:33738"/>
        <dbReference type="ChEBI" id="CHEBI:57271"/>
        <dbReference type="ChEBI" id="CHEBI:57287"/>
        <dbReference type="EC" id="1.2.7.8"/>
    </reaction>
</comment>
<dbReference type="AlphaFoldDB" id="A0A857DFS6"/>
<comment type="subunit">
    <text evidence="2">Heterodimer of the IorA and IorB subunits.</text>
</comment>
<feature type="binding site" evidence="15">
    <location>
        <position position="564"/>
    </location>
    <ligand>
        <name>[4Fe-4S] cluster</name>
        <dbReference type="ChEBI" id="CHEBI:49883"/>
        <label>2</label>
    </ligand>
</feature>
<dbReference type="InterPro" id="IPR002880">
    <property type="entry name" value="Pyrv_Fd/Flavodoxin_OxRdtase_N"/>
</dbReference>
<evidence type="ECO:0000256" key="3">
    <source>
        <dbReference type="ARBA" id="ARBA00012812"/>
    </source>
</evidence>
<keyword evidence="6 14" id="KW-0004">4Fe-4S</keyword>
<evidence type="ECO:0000256" key="12">
    <source>
        <dbReference type="ARBA" id="ARBA00030514"/>
    </source>
</evidence>
<evidence type="ECO:0000256" key="6">
    <source>
        <dbReference type="ARBA" id="ARBA00022485"/>
    </source>
</evidence>
<dbReference type="InterPro" id="IPR045025">
    <property type="entry name" value="HACL1-like"/>
</dbReference>
<dbReference type="GO" id="GO:0030976">
    <property type="term" value="F:thiamine pyrophosphate binding"/>
    <property type="evidence" value="ECO:0007669"/>
    <property type="project" value="InterPro"/>
</dbReference>
<dbReference type="PANTHER" id="PTHR43710:SF5">
    <property type="entry name" value="INDOLEPYRUVATE FERREDOXIN OXIDOREDUCTASE ALPHA SUBUNIT"/>
    <property type="match status" value="1"/>
</dbReference>
<dbReference type="Proteomes" id="UP000430508">
    <property type="component" value="Chromosome"/>
</dbReference>
<proteinExistence type="predicted"/>
<comment type="function">
    <text evidence="1 14">Catalyzes the ferredoxin-dependent oxidative decarboxylation of arylpyruvates.</text>
</comment>
<accession>A0A857DFS6</accession>
<feature type="domain" description="4Fe-4S ferredoxin-type" evidence="16">
    <location>
        <begin position="555"/>
        <end position="584"/>
    </location>
</feature>
<dbReference type="CDD" id="cd02008">
    <property type="entry name" value="TPP_IOR_alpha"/>
    <property type="match status" value="1"/>
</dbReference>
<feature type="binding site" evidence="15">
    <location>
        <position position="536"/>
    </location>
    <ligand>
        <name>[4Fe-4S] cluster</name>
        <dbReference type="ChEBI" id="CHEBI:49883"/>
        <label>1</label>
    </ligand>
</feature>
<evidence type="ECO:0000256" key="2">
    <source>
        <dbReference type="ARBA" id="ARBA00011238"/>
    </source>
</evidence>
<feature type="binding site" evidence="15">
    <location>
        <position position="567"/>
    </location>
    <ligand>
        <name>[4Fe-4S] cluster</name>
        <dbReference type="ChEBI" id="CHEBI:49883"/>
        <label>2</label>
    </ligand>
</feature>
<dbReference type="Pfam" id="PF01855">
    <property type="entry name" value="POR_N"/>
    <property type="match status" value="1"/>
</dbReference>
<feature type="binding site" evidence="15">
    <location>
        <position position="574"/>
    </location>
    <ligand>
        <name>[4Fe-4S] cluster</name>
        <dbReference type="ChEBI" id="CHEBI:49883"/>
        <label>1</label>
    </ligand>
</feature>
<dbReference type="CDD" id="cd07034">
    <property type="entry name" value="TPP_PYR_PFOR_IOR-alpha_like"/>
    <property type="match status" value="1"/>
</dbReference>
<keyword evidence="11 14" id="KW-0411">Iron-sulfur</keyword>
<evidence type="ECO:0000259" key="16">
    <source>
        <dbReference type="PROSITE" id="PS51379"/>
    </source>
</evidence>
<dbReference type="InterPro" id="IPR029061">
    <property type="entry name" value="THDP-binding"/>
</dbReference>
<dbReference type="Pfam" id="PF02775">
    <property type="entry name" value="TPP_enzyme_C"/>
    <property type="match status" value="1"/>
</dbReference>
<evidence type="ECO:0000256" key="7">
    <source>
        <dbReference type="ARBA" id="ARBA00022723"/>
    </source>
</evidence>
<feature type="binding site" evidence="15">
    <location>
        <position position="570"/>
    </location>
    <ligand>
        <name>[4Fe-4S] cluster</name>
        <dbReference type="ChEBI" id="CHEBI:49883"/>
        <label>2</label>
    </ligand>
</feature>
<dbReference type="Gene3D" id="3.30.70.20">
    <property type="match status" value="1"/>
</dbReference>
<dbReference type="InterPro" id="IPR017900">
    <property type="entry name" value="4Fe4S_Fe_S_CS"/>
</dbReference>
<gene>
    <name evidence="17" type="primary">iorA</name>
    <name evidence="17" type="ORF">GQ588_01080</name>
</gene>
<dbReference type="SUPFAM" id="SSF52518">
    <property type="entry name" value="Thiamin diphosphate-binding fold (THDP-binding)"/>
    <property type="match status" value="2"/>
</dbReference>
<dbReference type="PIRSF" id="PIRSF006439">
    <property type="entry name" value="Indolepyruvate_ferr_oxidored"/>
    <property type="match status" value="1"/>
</dbReference>
<dbReference type="GO" id="GO:0046872">
    <property type="term" value="F:metal ion binding"/>
    <property type="evidence" value="ECO:0007669"/>
    <property type="project" value="UniProtKB-UniRule"/>
</dbReference>